<dbReference type="Proteomes" id="UP000286045">
    <property type="component" value="Unassembled WGS sequence"/>
</dbReference>
<evidence type="ECO:0008006" key="4">
    <source>
        <dbReference type="Google" id="ProtNLM"/>
    </source>
</evidence>
<comment type="caution">
    <text evidence="2">The sequence shown here is derived from an EMBL/GenBank/DDBJ whole genome shotgun (WGS) entry which is preliminary data.</text>
</comment>
<evidence type="ECO:0000256" key="1">
    <source>
        <dbReference type="SAM" id="MobiDB-lite"/>
    </source>
</evidence>
<organism evidence="2 3">
    <name type="scientific">Xylaria grammica</name>
    <dbReference type="NCBI Taxonomy" id="363999"/>
    <lineage>
        <taxon>Eukaryota</taxon>
        <taxon>Fungi</taxon>
        <taxon>Dikarya</taxon>
        <taxon>Ascomycota</taxon>
        <taxon>Pezizomycotina</taxon>
        <taxon>Sordariomycetes</taxon>
        <taxon>Xylariomycetidae</taxon>
        <taxon>Xylariales</taxon>
        <taxon>Xylariaceae</taxon>
        <taxon>Xylaria</taxon>
    </lineage>
</organism>
<dbReference type="CDD" id="cd02859">
    <property type="entry name" value="E_set_AMPKbeta_like_N"/>
    <property type="match status" value="1"/>
</dbReference>
<dbReference type="EMBL" id="RYZI01000059">
    <property type="protein sequence ID" value="RWA12141.1"/>
    <property type="molecule type" value="Genomic_DNA"/>
</dbReference>
<name>A0A439DCJ6_9PEZI</name>
<proteinExistence type="predicted"/>
<evidence type="ECO:0000313" key="3">
    <source>
        <dbReference type="Proteomes" id="UP000286045"/>
    </source>
</evidence>
<feature type="region of interest" description="Disordered" evidence="1">
    <location>
        <begin position="294"/>
        <end position="440"/>
    </location>
</feature>
<feature type="region of interest" description="Disordered" evidence="1">
    <location>
        <begin position="116"/>
        <end position="167"/>
    </location>
</feature>
<dbReference type="STRING" id="363999.A0A439DCJ6"/>
<sequence length="480" mass="53017">MPSRGKVPLTFTFHRRGVHPPLFVAGSFSNPQWQLFEMNASIDQHGDFIFTKQVFVDECSEIQYKFRHASGDWWALDPDADTVTDAQGNVNSLLYSPTIKATQEITLLQEIHVTKSGNTAASHAPDDPEPSVLNADTQNTDTDTTDPDTSKGAVEKDELRRLASTPIEEVANTAAEVADSASQLDDDELEVNSGDILPMFSHECFASPSSYREPELQLDSIDHSSESADLFNMNFDDPRLEHFPSDRDSIIATMRRLSATLEADPTMVDAAILSPIITAKSSIASIPSQPHGFFSIEDTSNTHERTEDTNRYSASIAPRNSLQSIAEGDENESRDRSTLAQYTGPIEKRNLSLVSSSSSNEDEGVSMSTTPRKHISKETPIEATDNKAHPISIIDEATANDTYPTEERSVVSSSSKSSEQNDGSSLKRSINGERPHSPSSTYSIYDNKKCSWLGTFFRTVFVDWIGDLFCWLCSRGRNQV</sequence>
<dbReference type="AlphaFoldDB" id="A0A439DCJ6"/>
<dbReference type="InterPro" id="IPR014756">
    <property type="entry name" value="Ig_E-set"/>
</dbReference>
<feature type="compositionally biased region" description="Basic and acidic residues" evidence="1">
    <location>
        <begin position="376"/>
        <end position="388"/>
    </location>
</feature>
<gene>
    <name evidence="2" type="ORF">EKO27_g2966</name>
</gene>
<dbReference type="InterPro" id="IPR013783">
    <property type="entry name" value="Ig-like_fold"/>
</dbReference>
<keyword evidence="3" id="KW-1185">Reference proteome</keyword>
<evidence type="ECO:0000313" key="2">
    <source>
        <dbReference type="EMBL" id="RWA12141.1"/>
    </source>
</evidence>
<dbReference type="Gene3D" id="2.60.40.10">
    <property type="entry name" value="Immunoglobulins"/>
    <property type="match status" value="1"/>
</dbReference>
<dbReference type="SUPFAM" id="SSF81296">
    <property type="entry name" value="E set domains"/>
    <property type="match status" value="1"/>
</dbReference>
<accession>A0A439DCJ6</accession>
<reference evidence="2 3" key="1">
    <citation type="submission" date="2018-12" db="EMBL/GenBank/DDBJ databases">
        <title>Draft genome sequence of Xylaria grammica IHI A82.</title>
        <authorList>
            <person name="Buettner E."/>
            <person name="Kellner H."/>
        </authorList>
    </citation>
    <scope>NUCLEOTIDE SEQUENCE [LARGE SCALE GENOMIC DNA]</scope>
    <source>
        <strain evidence="2 3">IHI A82</strain>
    </source>
</reference>
<protein>
    <recommendedName>
        <fullName evidence="4">AMP-activated protein kinase glycogen-binding domain-containing protein</fullName>
    </recommendedName>
</protein>
<feature type="compositionally biased region" description="Basic and acidic residues" evidence="1">
    <location>
        <begin position="300"/>
        <end position="310"/>
    </location>
</feature>